<evidence type="ECO:0000313" key="2">
    <source>
        <dbReference type="Proteomes" id="UP000219285"/>
    </source>
</evidence>
<sequence length="148" mass="16830">MSNMYRQLIHQLPASRLSVDVLLALRLILDPGEEVKLQKEIQALATSPELLKQRLRPEWEAFVSKALVQYARSHSGVSSDVLFDDLLNKIEQIQNNDLEYQAMLEQVNNVKLLQANEIVQPDTVEAPWRQQVMALLLPVTTLDKSVEG</sequence>
<dbReference type="EMBL" id="CP052766">
    <property type="protein sequence ID" value="QJR80778.1"/>
    <property type="molecule type" value="Genomic_DNA"/>
</dbReference>
<reference evidence="1 2" key="2">
    <citation type="submission" date="2020-04" db="EMBL/GenBank/DDBJ databases">
        <title>Complete genome sequence of Alteromonas pelagimontana 5.12T.</title>
        <authorList>
            <person name="Sinha R.K."/>
            <person name="Krishnan K.P."/>
            <person name="Kurian J.P."/>
        </authorList>
    </citation>
    <scope>NUCLEOTIDE SEQUENCE [LARGE SCALE GENOMIC DNA]</scope>
    <source>
        <strain evidence="1 2">5.12</strain>
    </source>
</reference>
<dbReference type="AlphaFoldDB" id="A0A6M4MD62"/>
<keyword evidence="2" id="KW-1185">Reference proteome</keyword>
<organism evidence="1 2">
    <name type="scientific">Alteromonas pelagimontana</name>
    <dbReference type="NCBI Taxonomy" id="1858656"/>
    <lineage>
        <taxon>Bacteria</taxon>
        <taxon>Pseudomonadati</taxon>
        <taxon>Pseudomonadota</taxon>
        <taxon>Gammaproteobacteria</taxon>
        <taxon>Alteromonadales</taxon>
        <taxon>Alteromonadaceae</taxon>
        <taxon>Alteromonas/Salinimonas group</taxon>
        <taxon>Alteromonas</taxon>
    </lineage>
</organism>
<proteinExistence type="predicted"/>
<protein>
    <submittedName>
        <fullName evidence="1">Uncharacterized protein</fullName>
    </submittedName>
</protein>
<accession>A0A6M4MD62</accession>
<dbReference type="KEGG" id="apel:CA267_008305"/>
<name>A0A6M4MD62_9ALTE</name>
<dbReference type="RefSeq" id="WP_075607923.1">
    <property type="nucleotide sequence ID" value="NZ_CP052766.1"/>
</dbReference>
<reference evidence="2" key="1">
    <citation type="submission" date="2014-12" db="EMBL/GenBank/DDBJ databases">
        <title>Complete genome sequence of a multi-drug resistant Klebsiella pneumoniae.</title>
        <authorList>
            <person name="Hua X."/>
            <person name="Chen Q."/>
            <person name="Li X."/>
            <person name="Feng Y."/>
            <person name="Ruan Z."/>
            <person name="Yu Y."/>
        </authorList>
    </citation>
    <scope>NUCLEOTIDE SEQUENCE [LARGE SCALE GENOMIC DNA]</scope>
    <source>
        <strain evidence="2">5.12</strain>
    </source>
</reference>
<evidence type="ECO:0000313" key="1">
    <source>
        <dbReference type="EMBL" id="QJR80778.1"/>
    </source>
</evidence>
<dbReference type="Proteomes" id="UP000219285">
    <property type="component" value="Chromosome"/>
</dbReference>
<dbReference type="OrthoDB" id="6366706at2"/>
<gene>
    <name evidence="1" type="ORF">CA267_008305</name>
</gene>